<dbReference type="EMBL" id="JARBHB010000012">
    <property type="protein sequence ID" value="KAJ8870930.1"/>
    <property type="molecule type" value="Genomic_DNA"/>
</dbReference>
<comment type="caution">
    <text evidence="3">The sequence shown here is derived from an EMBL/GenBank/DDBJ whole genome shotgun (WGS) entry which is preliminary data.</text>
</comment>
<proteinExistence type="predicted"/>
<dbReference type="InterPro" id="IPR011583">
    <property type="entry name" value="Chitinase_II/V-like_cat"/>
</dbReference>
<feature type="compositionally biased region" description="Basic and acidic residues" evidence="1">
    <location>
        <begin position="1"/>
        <end position="14"/>
    </location>
</feature>
<dbReference type="SUPFAM" id="SSF51445">
    <property type="entry name" value="(Trans)glycosidases"/>
    <property type="match status" value="1"/>
</dbReference>
<dbReference type="PROSITE" id="PS51910">
    <property type="entry name" value="GH18_2"/>
    <property type="match status" value="1"/>
</dbReference>
<dbReference type="Pfam" id="PF00704">
    <property type="entry name" value="Glyco_hydro_18"/>
    <property type="match status" value="1"/>
</dbReference>
<gene>
    <name evidence="3" type="ORF">PR048_027232</name>
</gene>
<accession>A0ABQ9GEV9</accession>
<dbReference type="Gene3D" id="3.20.20.80">
    <property type="entry name" value="Glycosidases"/>
    <property type="match status" value="1"/>
</dbReference>
<feature type="domain" description="GH18" evidence="2">
    <location>
        <begin position="1"/>
        <end position="408"/>
    </location>
</feature>
<evidence type="ECO:0000259" key="2">
    <source>
        <dbReference type="PROSITE" id="PS51910"/>
    </source>
</evidence>
<dbReference type="SMART" id="SM00636">
    <property type="entry name" value="Glyco_18"/>
    <property type="match status" value="1"/>
</dbReference>
<reference evidence="3 4" key="1">
    <citation type="submission" date="2023-02" db="EMBL/GenBank/DDBJ databases">
        <title>LHISI_Scaffold_Assembly.</title>
        <authorList>
            <person name="Stuart O.P."/>
            <person name="Cleave R."/>
            <person name="Magrath M.J.L."/>
            <person name="Mikheyev A.S."/>
        </authorList>
    </citation>
    <scope>NUCLEOTIDE SEQUENCE [LARGE SCALE GENOMIC DNA]</scope>
    <source>
        <strain evidence="3">Daus_M_001</strain>
        <tissue evidence="3">Leg muscle</tissue>
    </source>
</reference>
<dbReference type="PANTHER" id="PTHR11177:SF235">
    <property type="entry name" value="CHITINASE-LIKE PROTEIN IDGF1-RELATED"/>
    <property type="match status" value="1"/>
</dbReference>
<evidence type="ECO:0000313" key="3">
    <source>
        <dbReference type="EMBL" id="KAJ8870930.1"/>
    </source>
</evidence>
<sequence>MQGRGKQEIPEKTRRPAASSDTIPTCKTCERPRARLHLGLDSHWSGGFLWDLLFPCPCVPTPLHIHLTFIGSRFLVVKSYPILQLLHTNLENSDTRTQFINSAKALVKQYGFDGLDLAWQFPQLPAKKQRSTLGTHFHGSIWHSIKQTLGYGRDFVDEKEEEHRNGFTALVRDLKAAFRPDSFLLTAAVMPNVNASAYFQATEVSQHLDAITLMAFDYKTPQRNKKQADYPTPLYTAGGRDVNETVDGSVTWWLEQGVPANKLTLGLAMFGRTWKLTSDSQISGVPPIDADGPGSEGSLTATPGLLSYPEVCALVPNPNQQSAGNLLRKVTDPAQKLGTYGFRMPDPETEEGGLWVGYEDPDTVATKATYARHKALGGIAACDITLDDFKGVCNGYKFPVLKAAKERL</sequence>
<dbReference type="SUPFAM" id="SSF54556">
    <property type="entry name" value="Chitinase insertion domain"/>
    <property type="match status" value="1"/>
</dbReference>
<name>A0ABQ9GEV9_9NEOP</name>
<evidence type="ECO:0000313" key="4">
    <source>
        <dbReference type="Proteomes" id="UP001159363"/>
    </source>
</evidence>
<keyword evidence="4" id="KW-1185">Reference proteome</keyword>
<dbReference type="InterPro" id="IPR050314">
    <property type="entry name" value="Glycosyl_Hydrlase_18"/>
</dbReference>
<feature type="region of interest" description="Disordered" evidence="1">
    <location>
        <begin position="1"/>
        <end position="25"/>
    </location>
</feature>
<dbReference type="Proteomes" id="UP001159363">
    <property type="component" value="Chromosome 11"/>
</dbReference>
<dbReference type="InterPro" id="IPR001223">
    <property type="entry name" value="Glyco_hydro18_cat"/>
</dbReference>
<protein>
    <recommendedName>
        <fullName evidence="2">GH18 domain-containing protein</fullName>
    </recommendedName>
</protein>
<dbReference type="InterPro" id="IPR017853">
    <property type="entry name" value="GH"/>
</dbReference>
<dbReference type="Gene3D" id="3.10.50.10">
    <property type="match status" value="1"/>
</dbReference>
<organism evidence="3 4">
    <name type="scientific">Dryococelus australis</name>
    <dbReference type="NCBI Taxonomy" id="614101"/>
    <lineage>
        <taxon>Eukaryota</taxon>
        <taxon>Metazoa</taxon>
        <taxon>Ecdysozoa</taxon>
        <taxon>Arthropoda</taxon>
        <taxon>Hexapoda</taxon>
        <taxon>Insecta</taxon>
        <taxon>Pterygota</taxon>
        <taxon>Neoptera</taxon>
        <taxon>Polyneoptera</taxon>
        <taxon>Phasmatodea</taxon>
        <taxon>Verophasmatodea</taxon>
        <taxon>Anareolatae</taxon>
        <taxon>Phasmatidae</taxon>
        <taxon>Eurycanthinae</taxon>
        <taxon>Dryococelus</taxon>
    </lineage>
</organism>
<dbReference type="PANTHER" id="PTHR11177">
    <property type="entry name" value="CHITINASE"/>
    <property type="match status" value="1"/>
</dbReference>
<evidence type="ECO:0000256" key="1">
    <source>
        <dbReference type="SAM" id="MobiDB-lite"/>
    </source>
</evidence>
<dbReference type="InterPro" id="IPR029070">
    <property type="entry name" value="Chitinase_insertion_sf"/>
</dbReference>